<dbReference type="SUPFAM" id="SSF57863">
    <property type="entry name" value="ArfGap/RecO-like zinc finger"/>
    <property type="match status" value="1"/>
</dbReference>
<dbReference type="Ensembl" id="ENSENLT00000021128.1">
    <property type="protein sequence ID" value="ENSENLP00000020405.1"/>
    <property type="gene ID" value="ENSENLG00000004154.1"/>
</dbReference>
<dbReference type="CDD" id="cd08835">
    <property type="entry name" value="ArfGap_ACAP"/>
    <property type="match status" value="1"/>
</dbReference>
<dbReference type="Pfam" id="PF00169">
    <property type="entry name" value="PH"/>
    <property type="match status" value="1"/>
</dbReference>
<dbReference type="Proteomes" id="UP000472264">
    <property type="component" value="Chromosome 4"/>
</dbReference>
<dbReference type="Gene3D" id="2.30.29.30">
    <property type="entry name" value="Pleckstrin-homology domain (PH domain)/Phosphotyrosine-binding domain (PTB)"/>
    <property type="match status" value="1"/>
</dbReference>
<evidence type="ECO:0000256" key="2">
    <source>
        <dbReference type="ARBA" id="ARBA00004481"/>
    </source>
</evidence>
<dbReference type="Gene3D" id="1.25.40.20">
    <property type="entry name" value="Ankyrin repeat-containing domain"/>
    <property type="match status" value="1"/>
</dbReference>
<comment type="activity regulation">
    <text evidence="15">GAP activity stimulated by phosphatidylinositol 4,5-bisphosphate (PIP2) and phosphatidic acid.</text>
</comment>
<dbReference type="FunFam" id="1.20.1270.60:FF:000025">
    <property type="entry name" value="arf-GAP with coiled-coil, ANK repeat and PH domain-containing protein 2"/>
    <property type="match status" value="1"/>
</dbReference>
<name>A0A665UM28_ECHNA</name>
<evidence type="ECO:0000313" key="19">
    <source>
        <dbReference type="Ensembl" id="ENSENLP00000020405.1"/>
    </source>
</evidence>
<feature type="region of interest" description="Disordered" evidence="16">
    <location>
        <begin position="329"/>
        <end position="358"/>
    </location>
</feature>
<dbReference type="PROSITE" id="PS50088">
    <property type="entry name" value="ANK_REPEAT"/>
    <property type="match status" value="2"/>
</dbReference>
<dbReference type="GO" id="GO:0008270">
    <property type="term" value="F:zinc ion binding"/>
    <property type="evidence" value="ECO:0007669"/>
    <property type="project" value="UniProtKB-KW"/>
</dbReference>
<evidence type="ECO:0000256" key="1">
    <source>
        <dbReference type="ARBA" id="ARBA00004236"/>
    </source>
</evidence>
<dbReference type="SMART" id="SM00233">
    <property type="entry name" value="PH"/>
    <property type="match status" value="1"/>
</dbReference>
<dbReference type="InterPro" id="IPR011993">
    <property type="entry name" value="PH-like_dom_sf"/>
</dbReference>
<feature type="compositionally biased region" description="Low complexity" evidence="16">
    <location>
        <begin position="341"/>
        <end position="350"/>
    </location>
</feature>
<evidence type="ECO:0000259" key="17">
    <source>
        <dbReference type="PROSITE" id="PS50003"/>
    </source>
</evidence>
<keyword evidence="12" id="KW-0472">Membrane</keyword>
<reference evidence="19" key="2">
    <citation type="submission" date="2025-08" db="UniProtKB">
        <authorList>
            <consortium name="Ensembl"/>
        </authorList>
    </citation>
    <scope>IDENTIFICATION</scope>
</reference>
<feature type="compositionally biased region" description="Polar residues" evidence="16">
    <location>
        <begin position="723"/>
        <end position="732"/>
    </location>
</feature>
<dbReference type="Gene3D" id="1.20.1270.60">
    <property type="entry name" value="Arfaptin homology (AH) domain/BAR domain"/>
    <property type="match status" value="1"/>
</dbReference>
<dbReference type="SUPFAM" id="SSF50729">
    <property type="entry name" value="PH domain-like"/>
    <property type="match status" value="1"/>
</dbReference>
<evidence type="ECO:0000259" key="18">
    <source>
        <dbReference type="PROSITE" id="PS50115"/>
    </source>
</evidence>
<dbReference type="InterPro" id="IPR038508">
    <property type="entry name" value="ArfGAP_dom_sf"/>
</dbReference>
<feature type="repeat" description="ANK" evidence="13">
    <location>
        <begin position="593"/>
        <end position="625"/>
    </location>
</feature>
<evidence type="ECO:0000256" key="12">
    <source>
        <dbReference type="ARBA" id="ARBA00023136"/>
    </source>
</evidence>
<keyword evidence="20" id="KW-1185">Reference proteome</keyword>
<evidence type="ECO:0000256" key="11">
    <source>
        <dbReference type="ARBA" id="ARBA00023054"/>
    </source>
</evidence>
<dbReference type="FunFam" id="1.10.220.150:FF:000007">
    <property type="entry name" value="Arf-GAP with coiled-coil, ANK repeat and PH domain-containing protein 2"/>
    <property type="match status" value="1"/>
</dbReference>
<evidence type="ECO:0000256" key="7">
    <source>
        <dbReference type="ARBA" id="ARBA00022753"/>
    </source>
</evidence>
<evidence type="ECO:0000256" key="5">
    <source>
        <dbReference type="ARBA" id="ARBA00022723"/>
    </source>
</evidence>
<evidence type="ECO:0000256" key="6">
    <source>
        <dbReference type="ARBA" id="ARBA00022737"/>
    </source>
</evidence>
<feature type="domain" description="PH" evidence="17">
    <location>
        <begin position="228"/>
        <end position="323"/>
    </location>
</feature>
<dbReference type="InterPro" id="IPR045258">
    <property type="entry name" value="ACAP1/2/3-like"/>
</dbReference>
<evidence type="ECO:0000256" key="15">
    <source>
        <dbReference type="RuleBase" id="RU369028"/>
    </source>
</evidence>
<evidence type="ECO:0000256" key="13">
    <source>
        <dbReference type="PROSITE-ProRule" id="PRU00023"/>
    </source>
</evidence>
<keyword evidence="5 15" id="KW-0479">Metal-binding</keyword>
<dbReference type="InterPro" id="IPR027267">
    <property type="entry name" value="AH/BAR_dom_sf"/>
</dbReference>
<feature type="region of interest" description="Disordered" evidence="16">
    <location>
        <begin position="713"/>
        <end position="732"/>
    </location>
</feature>
<protein>
    <recommendedName>
        <fullName evidence="15">Arf-GAP with coiled-coil, ANK repeat and PH domain-containing protein</fullName>
        <shortName evidence="15">Cnt-b</shortName>
    </recommendedName>
    <alternativeName>
        <fullName evidence="15">Centaurin-beta</fullName>
    </alternativeName>
</protein>
<gene>
    <name evidence="19" type="primary">acap2</name>
</gene>
<dbReference type="InterPro" id="IPR004148">
    <property type="entry name" value="BAR_dom"/>
</dbReference>
<dbReference type="FunFam" id="1.25.40.20:FF:000020">
    <property type="entry name" value="Arf-GAP with coiled-coil, ANK repeat and PH domain-containing protein 2"/>
    <property type="match status" value="1"/>
</dbReference>
<dbReference type="GO" id="GO:0010008">
    <property type="term" value="C:endosome membrane"/>
    <property type="evidence" value="ECO:0007669"/>
    <property type="project" value="UniProtKB-SubCell"/>
</dbReference>
<keyword evidence="10 13" id="KW-0040">ANK repeat</keyword>
<dbReference type="InterPro" id="IPR037278">
    <property type="entry name" value="ARFGAP/RecO"/>
</dbReference>
<dbReference type="InterPro" id="IPR001164">
    <property type="entry name" value="ArfGAP_dom"/>
</dbReference>
<dbReference type="AlphaFoldDB" id="A0A665UM28"/>
<feature type="repeat" description="ANK" evidence="13">
    <location>
        <begin position="626"/>
        <end position="658"/>
    </location>
</feature>
<dbReference type="FunFam" id="2.30.29.30:FF:000026">
    <property type="entry name" value="Arf-GAP with coiled-coil, ANK repeat and PH domain-containing protein 2"/>
    <property type="match status" value="1"/>
</dbReference>
<organism evidence="19 20">
    <name type="scientific">Echeneis naucrates</name>
    <name type="common">Live sharksucker</name>
    <dbReference type="NCBI Taxonomy" id="173247"/>
    <lineage>
        <taxon>Eukaryota</taxon>
        <taxon>Metazoa</taxon>
        <taxon>Chordata</taxon>
        <taxon>Craniata</taxon>
        <taxon>Vertebrata</taxon>
        <taxon>Euteleostomi</taxon>
        <taxon>Actinopterygii</taxon>
        <taxon>Neopterygii</taxon>
        <taxon>Teleostei</taxon>
        <taxon>Neoteleostei</taxon>
        <taxon>Acanthomorphata</taxon>
        <taxon>Carangaria</taxon>
        <taxon>Carangiformes</taxon>
        <taxon>Echeneidae</taxon>
        <taxon>Echeneis</taxon>
    </lineage>
</organism>
<comment type="domain">
    <text evidence="15">The BAR domain mediates homodimerization, it can neither bind membrane nor impart curvature, but instead requires the neighboring PH domain to achieve these functions.</text>
</comment>
<keyword evidence="8 14" id="KW-0863">Zinc-finger</keyword>
<evidence type="ECO:0000256" key="9">
    <source>
        <dbReference type="ARBA" id="ARBA00022833"/>
    </source>
</evidence>
<dbReference type="InterPro" id="IPR036770">
    <property type="entry name" value="Ankyrin_rpt-contain_sf"/>
</dbReference>
<dbReference type="PROSITE" id="PS50003">
    <property type="entry name" value="PH_DOMAIN"/>
    <property type="match status" value="1"/>
</dbReference>
<proteinExistence type="predicted"/>
<evidence type="ECO:0000256" key="4">
    <source>
        <dbReference type="ARBA" id="ARBA00022475"/>
    </source>
</evidence>
<dbReference type="Pfam" id="PF12796">
    <property type="entry name" value="Ank_2"/>
    <property type="match status" value="1"/>
</dbReference>
<keyword evidence="7 15" id="KW-0967">Endosome</keyword>
<dbReference type="CDD" id="cd13250">
    <property type="entry name" value="PH_ACAP"/>
    <property type="match status" value="1"/>
</dbReference>
<evidence type="ECO:0000256" key="10">
    <source>
        <dbReference type="ARBA" id="ARBA00023043"/>
    </source>
</evidence>
<dbReference type="SUPFAM" id="SSF103657">
    <property type="entry name" value="BAR/IMD domain-like"/>
    <property type="match status" value="1"/>
</dbReference>
<evidence type="ECO:0000256" key="16">
    <source>
        <dbReference type="SAM" id="MobiDB-lite"/>
    </source>
</evidence>
<evidence type="ECO:0000313" key="20">
    <source>
        <dbReference type="Proteomes" id="UP000472264"/>
    </source>
</evidence>
<keyword evidence="3 15" id="KW-0343">GTPase activation</keyword>
<reference evidence="19" key="1">
    <citation type="submission" date="2021-04" db="EMBL/GenBank/DDBJ databases">
        <authorList>
            <consortium name="Wellcome Sanger Institute Data Sharing"/>
        </authorList>
    </citation>
    <scope>NUCLEOTIDE SEQUENCE [LARGE SCALE GENOMIC DNA]</scope>
</reference>
<comment type="subcellular location">
    <subcellularLocation>
        <location evidence="1">Cell membrane</location>
    </subcellularLocation>
    <subcellularLocation>
        <location evidence="2 15">Endosome membrane</location>
        <topology evidence="2 15">Peripheral membrane protein</topology>
    </subcellularLocation>
</comment>
<keyword evidence="4" id="KW-1003">Cell membrane</keyword>
<keyword evidence="9 15" id="KW-0862">Zinc</keyword>
<dbReference type="GO" id="GO:0005886">
    <property type="term" value="C:plasma membrane"/>
    <property type="evidence" value="ECO:0007669"/>
    <property type="project" value="UniProtKB-SubCell"/>
</dbReference>
<dbReference type="GO" id="GO:0005096">
    <property type="term" value="F:GTPase activator activity"/>
    <property type="evidence" value="ECO:0007669"/>
    <property type="project" value="UniProtKB-KW"/>
</dbReference>
<dbReference type="Gene3D" id="1.10.220.150">
    <property type="entry name" value="Arf GTPase activating protein"/>
    <property type="match status" value="1"/>
</dbReference>
<evidence type="ECO:0000256" key="8">
    <source>
        <dbReference type="ARBA" id="ARBA00022771"/>
    </source>
</evidence>
<accession>A0A665UM28</accession>
<dbReference type="InterPro" id="IPR001849">
    <property type="entry name" value="PH_domain"/>
</dbReference>
<comment type="function">
    <text evidence="15">GTPase-activating protein for the ADP ribosylation factor family.</text>
</comment>
<dbReference type="PANTHER" id="PTHR23180">
    <property type="entry name" value="CENTAURIN/ARF"/>
    <property type="match status" value="1"/>
</dbReference>
<dbReference type="PRINTS" id="PR00405">
    <property type="entry name" value="REVINTRACTNG"/>
</dbReference>
<dbReference type="PROSITE" id="PS50297">
    <property type="entry name" value="ANK_REP_REGION"/>
    <property type="match status" value="2"/>
</dbReference>
<reference evidence="19" key="3">
    <citation type="submission" date="2025-09" db="UniProtKB">
        <authorList>
            <consortium name="Ensembl"/>
        </authorList>
    </citation>
    <scope>IDENTIFICATION</scope>
</reference>
<feature type="region of interest" description="Disordered" evidence="16">
    <location>
        <begin position="484"/>
        <end position="542"/>
    </location>
</feature>
<dbReference type="SUPFAM" id="SSF48403">
    <property type="entry name" value="Ankyrin repeat"/>
    <property type="match status" value="1"/>
</dbReference>
<dbReference type="SMART" id="SM00248">
    <property type="entry name" value="ANK"/>
    <property type="match status" value="3"/>
</dbReference>
<dbReference type="InterPro" id="IPR002110">
    <property type="entry name" value="Ankyrin_rpt"/>
</dbReference>
<feature type="domain" description="Arf-GAP" evidence="18">
    <location>
        <begin position="361"/>
        <end position="483"/>
    </location>
</feature>
<evidence type="ECO:0000256" key="14">
    <source>
        <dbReference type="PROSITE-ProRule" id="PRU00288"/>
    </source>
</evidence>
<keyword evidence="6 15" id="KW-0677">Repeat</keyword>
<comment type="domain">
    <text evidence="15">PH domain binds phospholipids including phosphatidic acid, phosphatidylinositol 3-phosphate, phosphatidylinositol 3,5-bisphosphate (PIP2) and phosphatidylinositol 3,4,5-trisphosphate (PIP3). May mediate protein binding to PIP2 or PIP3 containing membranes.</text>
</comment>
<evidence type="ECO:0000256" key="3">
    <source>
        <dbReference type="ARBA" id="ARBA00022468"/>
    </source>
</evidence>
<dbReference type="Pfam" id="PF16746">
    <property type="entry name" value="BAR_3"/>
    <property type="match status" value="1"/>
</dbReference>
<feature type="compositionally biased region" description="Basic and acidic residues" evidence="16">
    <location>
        <begin position="329"/>
        <end position="340"/>
    </location>
</feature>
<dbReference type="Pfam" id="PF01412">
    <property type="entry name" value="ArfGap"/>
    <property type="match status" value="1"/>
</dbReference>
<dbReference type="PROSITE" id="PS50115">
    <property type="entry name" value="ARFGAP"/>
    <property type="match status" value="1"/>
</dbReference>
<dbReference type="SMART" id="SM00105">
    <property type="entry name" value="ArfGap"/>
    <property type="match status" value="1"/>
</dbReference>
<keyword evidence="11" id="KW-0175">Coiled coil</keyword>
<sequence length="732" mass="82843">MIDAGKAYNAANKQFVNGIRELAQQSTRDEVIESSLTKFAESLQEMINYHTVCYRCHVKQDVSSFSPTPHPTPLSRHDLRKFKEAKKQFDKVSEEKEAALIKNAQAPRNKQHEVEEATNILTATRKCFRHIVLDYVLQINVLQSKRRSEILKSMLSFMYAHLTFFHQGYDLFSELQPLMKQLGGQLDQLVVDAAKEKRDMEQKHSTIQQKDFSNDDTKLEYNVDADNGIAMEGYLFKRASNAFKTWNRRWFSIQNNQLVYQKKFKDNPTVVVEDLRLCTVKHCEDIERRFCFEVVSPTKSCMMQADSEKLRQAWIKAVQNSIATAFRDKGDDGEKLDRKSSTSTGSLDSGGEPKEKSLKGESALQKVLAIPGNACCCDCGQPDPRWASINLGITLCIQCSGIHRSLGVHFSKVRSLTLDTWEPELLKLMCELGNRVINQIYEARREELGARKPQPGDPRHEVEAYIKAKYVDRRFVRRPSDEELRTKVVSLSKQEKRLSSSSEHLPPRPPPPTPKLRPGSNISGQTDAAETQPMPMPATLPPPSPCKEVIFYEPKEYSPGLQLYWASCARSLPDMAEALAHGAEVNWVNTDDDKRTPLIMAVQGGSLVTCEFLLQNAANVNQQDTQGRGPLHHATMLGHTGQVCLFLKRGANQNAADIDEKTPLTIAVEAANADIVTLLRLAKMNEEMREAEGPYSQSGDETYQDIFQDFTHMASNDPDKLNRYQQYDPQRP</sequence>
<dbReference type="PANTHER" id="PTHR23180:SF241">
    <property type="entry name" value="ARF-GAP WITH COILED-COIL, ANK REPEAT AND PH DOMAIN-CONTAINING PROTEIN 2"/>
    <property type="match status" value="1"/>
</dbReference>